<organism evidence="1 2">
    <name type="scientific">Pandoravirus inopinatum</name>
    <dbReference type="NCBI Taxonomy" id="1605721"/>
    <lineage>
        <taxon>Viruses</taxon>
        <taxon>Pandoravirus</taxon>
    </lineage>
</organism>
<proteinExistence type="predicted"/>
<evidence type="ECO:0000313" key="1">
    <source>
        <dbReference type="EMBL" id="AJF97815.1"/>
    </source>
</evidence>
<reference evidence="1 2" key="1">
    <citation type="journal article" date="2015" name="Parasitol. Res.">
        <title>Viruses in close associations with free-living amoebae.</title>
        <authorList>
            <person name="Scheid P."/>
        </authorList>
    </citation>
    <scope>NUCLEOTIDE SEQUENCE [LARGE SCALE GENOMIC DNA]</scope>
    <source>
        <strain evidence="1">KlaHel</strain>
    </source>
</reference>
<dbReference type="GeneID" id="23462732"/>
<protein>
    <recommendedName>
        <fullName evidence="3">F-box domain protein</fullName>
    </recommendedName>
</protein>
<dbReference type="RefSeq" id="YP_009120050.1">
    <property type="nucleotide sequence ID" value="NC_026440.1"/>
</dbReference>
<dbReference type="KEGG" id="vg:23462732"/>
<dbReference type="Proteomes" id="UP000202511">
    <property type="component" value="Segment"/>
</dbReference>
<dbReference type="EMBL" id="KP136319">
    <property type="protein sequence ID" value="AJF97815.1"/>
    <property type="molecule type" value="Genomic_DNA"/>
</dbReference>
<sequence length="557" mass="62038">MESCWVRRLFFFAALHRHWHSTYTQKNGANLNSAACAPRSDHRPQNRIAQPEHKHRCHLHTKKEKDVKKTTTAINMDANTTISDLPPEILSLILGPSLGTGWRFCARPVCRLWLDICERMPSESIESLASSGLVSNASRQTLNSTAFCTAVAKGRMIVAPVISRWLAARTNAWHDENVRAIESWCRSLGANADEASATMIASGHNVLIDYAIARPRPYYRVMRAPPHVGLTRTILRHGSAQQIARYLDHHPLATVEPDKAYTCPHGETLFAKDHGPYHRRVLSPASDGYRPLQGDTSDPFYTTLAALNSHCQDDAVRAVSVLWTMQRPLSEADALCLFNAACKRGWPRLRWMDTELARHGPRINPCHIVDALSRSWLVVTMQDTAVFQWLYTESALTASLRSHSDRNGLTEANCPLLHPEASAPIETRLTFLDYLASDRPTALCAIDTALGQIVADAHKWTHRRGRHAGLLGAVDDLDHAVRLLVHSSVDVVPMVGASARRVIGGWVEHRSGACASLDSNAPCPIVEHIHAQCVGTLDHYTICWRRLFWSPLAQAEE</sequence>
<name>A0A0B5J7G3_9VIRU</name>
<evidence type="ECO:0008006" key="3">
    <source>
        <dbReference type="Google" id="ProtNLM"/>
    </source>
</evidence>
<accession>A0A0B5J7G3</accession>
<evidence type="ECO:0000313" key="2">
    <source>
        <dbReference type="Proteomes" id="UP000202511"/>
    </source>
</evidence>